<keyword evidence="4" id="KW-1185">Reference proteome</keyword>
<dbReference type="SUPFAM" id="SSF52402">
    <property type="entry name" value="Adenine nucleotide alpha hydrolases-like"/>
    <property type="match status" value="2"/>
</dbReference>
<dbReference type="RefSeq" id="WP_151150288.1">
    <property type="nucleotide sequence ID" value="NZ_WAIE01000002.1"/>
</dbReference>
<dbReference type="Gene3D" id="3.40.50.620">
    <property type="entry name" value="HUPs"/>
    <property type="match status" value="2"/>
</dbReference>
<dbReference type="EMBL" id="WAIE01000002">
    <property type="protein sequence ID" value="KAB1442066.1"/>
    <property type="molecule type" value="Genomic_DNA"/>
</dbReference>
<protein>
    <submittedName>
        <fullName evidence="3">Universal stress protein</fullName>
    </submittedName>
</protein>
<dbReference type="InterPro" id="IPR006016">
    <property type="entry name" value="UspA"/>
</dbReference>
<gene>
    <name evidence="3" type="ORF">F8A88_06260</name>
</gene>
<comment type="caution">
    <text evidence="3">The sequence shown here is derived from an EMBL/GenBank/DDBJ whole genome shotgun (WGS) entry which is preliminary data.</text>
</comment>
<feature type="domain" description="UspA" evidence="2">
    <location>
        <begin position="1"/>
        <end position="109"/>
    </location>
</feature>
<sequence length="296" mass="32558">MFSKIILAATPKPSTKHATDTALALARRHNAQLIIYHACELPDVHWGAQSSITCPELVGDTRKAIAEHFGTRLDGIDHRIHVVCRMPADDLASLATKEGADLIVMGPHSDGKTCPVPRMWGLVDTNIARVSMQTVVPVLVVSRPSPLLERDPKNIVMCTDLSTPSESALCHAANMARSFGATLSIFHVLDTGLAYPSPKYYVQDMQVFIDEAIARMKRKYAHILNGVEHKYEAWEGVPYCEILKYARWREADMLVLARHSSAKDSHQALIGSTVVQVALSPSSPTLIVNYRAKPCA</sequence>
<evidence type="ECO:0000313" key="3">
    <source>
        <dbReference type="EMBL" id="KAB1442066.1"/>
    </source>
</evidence>
<dbReference type="PANTHER" id="PTHR46268">
    <property type="entry name" value="STRESS RESPONSE PROTEIN NHAX"/>
    <property type="match status" value="1"/>
</dbReference>
<feature type="domain" description="UspA" evidence="2">
    <location>
        <begin position="153"/>
        <end position="288"/>
    </location>
</feature>
<reference evidence="3 4" key="1">
    <citation type="journal article" date="2017" name="Int. J. Syst. Evol. Microbiol.">
        <title>Desulfovibrio senegalensis sp. nov., a mesophilic sulfate reducer isolated from marine sediment.</title>
        <authorList>
            <person name="Thioye A."/>
            <person name="Gam Z.B.A."/>
            <person name="Mbengue M."/>
            <person name="Cayol J.L."/>
            <person name="Joseph-Bartoli M."/>
            <person name="Toure-Kane C."/>
            <person name="Labat M."/>
        </authorList>
    </citation>
    <scope>NUCLEOTIDE SEQUENCE [LARGE SCALE GENOMIC DNA]</scope>
    <source>
        <strain evidence="3 4">DSM 101509</strain>
    </source>
</reference>
<evidence type="ECO:0000313" key="4">
    <source>
        <dbReference type="Proteomes" id="UP000438699"/>
    </source>
</evidence>
<accession>A0A6N6N5A5</accession>
<dbReference type="PANTHER" id="PTHR46268:SF6">
    <property type="entry name" value="UNIVERSAL STRESS PROTEIN UP12"/>
    <property type="match status" value="1"/>
</dbReference>
<evidence type="ECO:0000256" key="1">
    <source>
        <dbReference type="ARBA" id="ARBA00008791"/>
    </source>
</evidence>
<proteinExistence type="inferred from homology"/>
<dbReference type="CDD" id="cd00293">
    <property type="entry name" value="USP-like"/>
    <property type="match status" value="2"/>
</dbReference>
<dbReference type="InterPro" id="IPR014729">
    <property type="entry name" value="Rossmann-like_a/b/a_fold"/>
</dbReference>
<dbReference type="AlphaFoldDB" id="A0A6N6N5A5"/>
<dbReference type="Proteomes" id="UP000438699">
    <property type="component" value="Unassembled WGS sequence"/>
</dbReference>
<dbReference type="OrthoDB" id="5512840at2"/>
<evidence type="ECO:0000259" key="2">
    <source>
        <dbReference type="Pfam" id="PF00582"/>
    </source>
</evidence>
<comment type="similarity">
    <text evidence="1">Belongs to the universal stress protein A family.</text>
</comment>
<name>A0A6N6N5A5_9BACT</name>
<dbReference type="Pfam" id="PF00582">
    <property type="entry name" value="Usp"/>
    <property type="match status" value="2"/>
</dbReference>
<organism evidence="3 4">
    <name type="scientific">Pseudodesulfovibrio senegalensis</name>
    <dbReference type="NCBI Taxonomy" id="1721087"/>
    <lineage>
        <taxon>Bacteria</taxon>
        <taxon>Pseudomonadati</taxon>
        <taxon>Thermodesulfobacteriota</taxon>
        <taxon>Desulfovibrionia</taxon>
        <taxon>Desulfovibrionales</taxon>
        <taxon>Desulfovibrionaceae</taxon>
    </lineage>
</organism>